<gene>
    <name evidence="2" type="ORF">LY89DRAFT_742724</name>
</gene>
<organism evidence="2 3">
    <name type="scientific">Mollisia scopiformis</name>
    <name type="common">Conifer needle endophyte fungus</name>
    <name type="synonym">Phialocephala scopiformis</name>
    <dbReference type="NCBI Taxonomy" id="149040"/>
    <lineage>
        <taxon>Eukaryota</taxon>
        <taxon>Fungi</taxon>
        <taxon>Dikarya</taxon>
        <taxon>Ascomycota</taxon>
        <taxon>Pezizomycotina</taxon>
        <taxon>Leotiomycetes</taxon>
        <taxon>Helotiales</taxon>
        <taxon>Mollisiaceae</taxon>
        <taxon>Mollisia</taxon>
    </lineage>
</organism>
<dbReference type="GeneID" id="28830589"/>
<feature type="chain" id="PRO_5007287860" description="UVI-1 protein" evidence="1">
    <location>
        <begin position="23"/>
        <end position="187"/>
    </location>
</feature>
<sequence length="187" mass="19641">MHFTKILSAVSSAALFTSTGMAQMTAHQIVANINIITGQSQALQAPANSINILSGPLFLIGQGPFPQIVIGFTQIVNTVTNDITAMAGTQPFSVLSDEQSILDAFTTFVTVHQELLNILIGKSGILNDLPLIGPPVAQVLRSLEAVVDTIAFNLVDLVPDVAAPFTSQKNSLDVTIGLAITAYTPVV</sequence>
<evidence type="ECO:0000256" key="1">
    <source>
        <dbReference type="SAM" id="SignalP"/>
    </source>
</evidence>
<dbReference type="KEGG" id="psco:LY89DRAFT_742724"/>
<proteinExistence type="predicted"/>
<keyword evidence="3" id="KW-1185">Reference proteome</keyword>
<evidence type="ECO:0000313" key="2">
    <source>
        <dbReference type="EMBL" id="KUJ07490.1"/>
    </source>
</evidence>
<dbReference type="OrthoDB" id="5089392at2759"/>
<evidence type="ECO:0008006" key="4">
    <source>
        <dbReference type="Google" id="ProtNLM"/>
    </source>
</evidence>
<accession>A0A132B504</accession>
<reference evidence="2 3" key="1">
    <citation type="submission" date="2015-10" db="EMBL/GenBank/DDBJ databases">
        <title>Full genome of DAOMC 229536 Phialocephala scopiformis, a fungal endophyte of spruce producing the potent anti-insectan compound rugulosin.</title>
        <authorList>
            <consortium name="DOE Joint Genome Institute"/>
            <person name="Walker A.K."/>
            <person name="Frasz S.L."/>
            <person name="Seifert K.A."/>
            <person name="Miller J.D."/>
            <person name="Mondo S.J."/>
            <person name="Labutti K."/>
            <person name="Lipzen A."/>
            <person name="Dockter R."/>
            <person name="Kennedy M."/>
            <person name="Grigoriev I.V."/>
            <person name="Spatafora J.W."/>
        </authorList>
    </citation>
    <scope>NUCLEOTIDE SEQUENCE [LARGE SCALE GENOMIC DNA]</scope>
    <source>
        <strain evidence="2 3">CBS 120377</strain>
    </source>
</reference>
<dbReference type="AlphaFoldDB" id="A0A132B504"/>
<dbReference type="RefSeq" id="XP_018061845.1">
    <property type="nucleotide sequence ID" value="XM_018220863.1"/>
</dbReference>
<dbReference type="Proteomes" id="UP000070700">
    <property type="component" value="Unassembled WGS sequence"/>
</dbReference>
<dbReference type="InParanoid" id="A0A132B504"/>
<dbReference type="Pfam" id="PF17615">
    <property type="entry name" value="C166"/>
    <property type="match status" value="1"/>
</dbReference>
<evidence type="ECO:0000313" key="3">
    <source>
        <dbReference type="Proteomes" id="UP000070700"/>
    </source>
</evidence>
<name>A0A132B504_MOLSC</name>
<dbReference type="EMBL" id="KQ947439">
    <property type="protein sequence ID" value="KUJ07490.1"/>
    <property type="molecule type" value="Genomic_DNA"/>
</dbReference>
<protein>
    <recommendedName>
        <fullName evidence="4">UVI-1 protein</fullName>
    </recommendedName>
</protein>
<feature type="signal peptide" evidence="1">
    <location>
        <begin position="1"/>
        <end position="22"/>
    </location>
</feature>
<keyword evidence="1" id="KW-0732">Signal</keyword>